<evidence type="ECO:0000313" key="2">
    <source>
        <dbReference type="EMBL" id="MEA5258998.1"/>
    </source>
</evidence>
<name>A0ABU5QPJ4_9BACT</name>
<gene>
    <name evidence="2" type="ORF">VB264_14475</name>
</gene>
<keyword evidence="2" id="KW-0560">Oxidoreductase</keyword>
<sequence>MFETATSVLDALNEPYNLSREQIEFYQEYRYIKLKNVFNKNIIDLYNLVIREKVRELNTMHLPLNERDIYNKAFLQIMNIWTHSATIKEFVFSKRIAKIASDLMQVEGVRIYHDQALFKEPHGGFTPWHADQYYWPLASDKTVTAWIPLQETPLDMGPLEFSAKSHLMQEGRNLAISDDSEVEIQQKLRLGDFQQIIEPFELGEVSFHSGWLFHRAGANQTDKMREVMTMIYMDKDMVLKQPDNKNQEADWKKWCPGAKIGEIINTPINPVLYENTHD</sequence>
<protein>
    <submittedName>
        <fullName evidence="2">Phytanoyl-CoA dioxygenase family protein</fullName>
    </submittedName>
</protein>
<reference evidence="2 3" key="1">
    <citation type="submission" date="2023-12" db="EMBL/GenBank/DDBJ databases">
        <title>Novel species of the genus Arcicella isolated from rivers.</title>
        <authorList>
            <person name="Lu H."/>
        </authorList>
    </citation>
    <scope>NUCLEOTIDE SEQUENCE [LARGE SCALE GENOMIC DNA]</scope>
    <source>
        <strain evidence="2 3">LMG 21963</strain>
    </source>
</reference>
<organism evidence="2 3">
    <name type="scientific">Arcicella aquatica</name>
    <dbReference type="NCBI Taxonomy" id="217141"/>
    <lineage>
        <taxon>Bacteria</taxon>
        <taxon>Pseudomonadati</taxon>
        <taxon>Bacteroidota</taxon>
        <taxon>Cytophagia</taxon>
        <taxon>Cytophagales</taxon>
        <taxon>Flectobacillaceae</taxon>
        <taxon>Arcicella</taxon>
    </lineage>
</organism>
<dbReference type="Gene3D" id="2.60.120.620">
    <property type="entry name" value="q2cbj1_9rhob like domain"/>
    <property type="match status" value="1"/>
</dbReference>
<dbReference type="Pfam" id="PF05721">
    <property type="entry name" value="PhyH"/>
    <property type="match status" value="1"/>
</dbReference>
<evidence type="ECO:0000256" key="1">
    <source>
        <dbReference type="ARBA" id="ARBA00001954"/>
    </source>
</evidence>
<evidence type="ECO:0000313" key="3">
    <source>
        <dbReference type="Proteomes" id="UP001304671"/>
    </source>
</evidence>
<dbReference type="RefSeq" id="WP_323250504.1">
    <property type="nucleotide sequence ID" value="NZ_JAYFUL010000023.1"/>
</dbReference>
<dbReference type="PANTHER" id="PTHR20883:SF48">
    <property type="entry name" value="ECTOINE DIOXYGENASE"/>
    <property type="match status" value="1"/>
</dbReference>
<comment type="caution">
    <text evidence="2">The sequence shown here is derived from an EMBL/GenBank/DDBJ whole genome shotgun (WGS) entry which is preliminary data.</text>
</comment>
<keyword evidence="2" id="KW-0223">Dioxygenase</keyword>
<proteinExistence type="predicted"/>
<dbReference type="SUPFAM" id="SSF51197">
    <property type="entry name" value="Clavaminate synthase-like"/>
    <property type="match status" value="1"/>
</dbReference>
<dbReference type="GO" id="GO:0051213">
    <property type="term" value="F:dioxygenase activity"/>
    <property type="evidence" value="ECO:0007669"/>
    <property type="project" value="UniProtKB-KW"/>
</dbReference>
<dbReference type="PANTHER" id="PTHR20883">
    <property type="entry name" value="PHYTANOYL-COA DIOXYGENASE DOMAIN CONTAINING 1"/>
    <property type="match status" value="1"/>
</dbReference>
<dbReference type="EMBL" id="JAYFUL010000023">
    <property type="protein sequence ID" value="MEA5258998.1"/>
    <property type="molecule type" value="Genomic_DNA"/>
</dbReference>
<dbReference type="Proteomes" id="UP001304671">
    <property type="component" value="Unassembled WGS sequence"/>
</dbReference>
<comment type="cofactor">
    <cofactor evidence="1">
        <name>Fe(2+)</name>
        <dbReference type="ChEBI" id="CHEBI:29033"/>
    </cofactor>
</comment>
<accession>A0ABU5QPJ4</accession>
<keyword evidence="3" id="KW-1185">Reference proteome</keyword>
<dbReference type="InterPro" id="IPR008775">
    <property type="entry name" value="Phytyl_CoA_dOase-like"/>
</dbReference>